<dbReference type="eggNOG" id="COG3345">
    <property type="taxonomic scope" value="Bacteria"/>
</dbReference>
<dbReference type="InterPro" id="IPR013785">
    <property type="entry name" value="Aldolase_TIM"/>
</dbReference>
<dbReference type="Gene3D" id="3.20.20.70">
    <property type="entry name" value="Aldolase class I"/>
    <property type="match status" value="1"/>
</dbReference>
<organism evidence="1 2">
    <name type="scientific">Microlunatus phosphovorus (strain ATCC 700054 / DSM 10555 / JCM 9379 / NBRC 101784 / NCIMB 13414 / VKM Ac-1990 / NM-1)</name>
    <dbReference type="NCBI Taxonomy" id="1032480"/>
    <lineage>
        <taxon>Bacteria</taxon>
        <taxon>Bacillati</taxon>
        <taxon>Actinomycetota</taxon>
        <taxon>Actinomycetes</taxon>
        <taxon>Propionibacteriales</taxon>
        <taxon>Propionibacteriaceae</taxon>
        <taxon>Microlunatus</taxon>
    </lineage>
</organism>
<protein>
    <recommendedName>
        <fullName evidence="3">Alpha-galactosidase</fullName>
    </recommendedName>
</protein>
<sequence>MRVEVEAPGGLARIGLRWKQPLPAGAMVVGDAWERTYGDLEWRGVRPERPLPWLYLAHDRATGQTSGAGVEVRGGTFAFWTVDTQGVSLWLDLRAGDSPVQLGGRRLHAATIRAVRGVERPFAVQSALTGLLCSDPLLPDTPLVGANNYYYAYGKGFDATAVLRDARTIAELVGDHQVRPFGVVDEGWGQGGAADGRIVSAGPWHRPRRPQFGEMSELADGVRAEGVRPGIWYRPLALESPPARGASTPRDDAYALDPSHPATVDQVSEDIGRFVEWGFELIKHDFSTYDAFGRWGSAMGPSITGRPWLPASESAPLRGWAPADDKLTNAEVLVRLYDTIRAAAGDAVLLGCNVVGHLAAGLTHAQRIGDDTSGLIWERTRRVGINTLAFRLAQHNRFFTVDADCVPSTLHTDWHKNRQFLDLVARSGTALFVSVDPASRTTQVDDDLSSALRLALDGGNPGGVEPLDWLHTTTPEQWRCGSDILTYDWLAEIGADPFEWAENNT</sequence>
<evidence type="ECO:0008006" key="3">
    <source>
        <dbReference type="Google" id="ProtNLM"/>
    </source>
</evidence>
<dbReference type="InterPro" id="IPR017853">
    <property type="entry name" value="GH"/>
</dbReference>
<evidence type="ECO:0000313" key="1">
    <source>
        <dbReference type="EMBL" id="BAK34522.1"/>
    </source>
</evidence>
<dbReference type="SUPFAM" id="SSF51445">
    <property type="entry name" value="(Trans)glycosidases"/>
    <property type="match status" value="1"/>
</dbReference>
<evidence type="ECO:0000313" key="2">
    <source>
        <dbReference type="Proteomes" id="UP000007947"/>
    </source>
</evidence>
<keyword evidence="2" id="KW-1185">Reference proteome</keyword>
<dbReference type="KEGG" id="mph:MLP_15080"/>
<dbReference type="OrthoDB" id="9785502at2"/>
<name>F5XQM2_MICPN</name>
<proteinExistence type="predicted"/>
<dbReference type="Proteomes" id="UP000007947">
    <property type="component" value="Chromosome"/>
</dbReference>
<dbReference type="AlphaFoldDB" id="F5XQM2"/>
<reference evidence="1 2" key="1">
    <citation type="submission" date="2011-05" db="EMBL/GenBank/DDBJ databases">
        <title>Whole genome sequence of Microlunatus phosphovorus NM-1.</title>
        <authorList>
            <person name="Hosoyama A."/>
            <person name="Sasaki K."/>
            <person name="Harada T."/>
            <person name="Igarashi R."/>
            <person name="Kawakoshi A."/>
            <person name="Sasagawa M."/>
            <person name="Fukada J."/>
            <person name="Nakamura S."/>
            <person name="Katano Y."/>
            <person name="Hanada S."/>
            <person name="Kamagata Y."/>
            <person name="Nakamura N."/>
            <person name="Yamazaki S."/>
            <person name="Fujita N."/>
        </authorList>
    </citation>
    <scope>NUCLEOTIDE SEQUENCE [LARGE SCALE GENOMIC DNA]</scope>
    <source>
        <strain evidence="2">ATCC 700054 / DSM 10555 / JCM 9379 / NBRC 101784 / NCIMB 13414 / VKM Ac-1990 / NM-1</strain>
    </source>
</reference>
<dbReference type="RefSeq" id="WP_013862405.1">
    <property type="nucleotide sequence ID" value="NC_015635.1"/>
</dbReference>
<gene>
    <name evidence="1" type="ordered locus">MLP_15080</name>
</gene>
<dbReference type="HOGENOM" id="CLU_499386_0_0_11"/>
<dbReference type="STRING" id="1032480.MLP_15080"/>
<accession>F5XQM2</accession>
<dbReference type="EMBL" id="AP012204">
    <property type="protein sequence ID" value="BAK34522.1"/>
    <property type="molecule type" value="Genomic_DNA"/>
</dbReference>